<dbReference type="GO" id="GO:0030246">
    <property type="term" value="F:carbohydrate binding"/>
    <property type="evidence" value="ECO:0007669"/>
    <property type="project" value="InterPro"/>
</dbReference>
<name>A0A5N6MF75_9MICC</name>
<dbReference type="GO" id="GO:0033499">
    <property type="term" value="P:galactose catabolic process via UDP-galactose, Leloir pathway"/>
    <property type="evidence" value="ECO:0007669"/>
    <property type="project" value="TreeGrafter"/>
</dbReference>
<sequence>MTNSGFSGAPSNGVPSNDGALSNGTAPNSTSPGRLSPNGTPIELAAGSYRATIYPVGATLASLTRDGRHLVLPLPADTVPHAYTGKVLMPWPNRIVGGRYSFEGAEYQVPVNEPETGMALHGLVCWDEWTVAEASAEKVVLRHRLMGQPGYPFPLELEAGYTLDAETGLRVELAARNAGVAPAPYGVSAHPYLTADLVPVDRCVLQVPAAQVLGGPDQSGRPLDLAELRAAEGTVLAFAAPEPIGSRTADHAYTGLPDGAWQVSLVDPETGVGSVLSADGKDAPWLQIYSGEQMGRLGVAVEPMTCPPDAFNSGEDLIVLAPGEEHRLAFGISGL</sequence>
<reference evidence="2 3" key="1">
    <citation type="submission" date="2019-08" db="EMBL/GenBank/DDBJ databases">
        <title>Arthrobacter sp. nov., isolated from plateau pika and Tibetan wild ass.</title>
        <authorList>
            <person name="Ge Y."/>
        </authorList>
    </citation>
    <scope>NUCLEOTIDE SEQUENCE [LARGE SCALE GENOMIC DNA]</scope>
    <source>
        <strain evidence="2 3">785</strain>
    </source>
</reference>
<dbReference type="InterPro" id="IPR014718">
    <property type="entry name" value="GH-type_carb-bd"/>
</dbReference>
<dbReference type="NCBIfam" id="NF011719">
    <property type="entry name" value="PRK15172.1"/>
    <property type="match status" value="1"/>
</dbReference>
<evidence type="ECO:0000313" key="3">
    <source>
        <dbReference type="Proteomes" id="UP000326852"/>
    </source>
</evidence>
<dbReference type="RefSeq" id="WP_152272739.1">
    <property type="nucleotide sequence ID" value="NZ_VTFX01000005.1"/>
</dbReference>
<proteinExistence type="predicted"/>
<keyword evidence="3" id="KW-1185">Reference proteome</keyword>
<dbReference type="EMBL" id="VTFX01000005">
    <property type="protein sequence ID" value="KAD3515071.1"/>
    <property type="molecule type" value="Genomic_DNA"/>
</dbReference>
<dbReference type="Proteomes" id="UP000326852">
    <property type="component" value="Unassembled WGS sequence"/>
</dbReference>
<dbReference type="InterPro" id="IPR011013">
    <property type="entry name" value="Gal_mutarotase_sf_dom"/>
</dbReference>
<dbReference type="InterPro" id="IPR037480">
    <property type="entry name" value="YihR-like"/>
</dbReference>
<dbReference type="PANTHER" id="PTHR10091">
    <property type="entry name" value="ALDOSE-1-EPIMERASE"/>
    <property type="match status" value="1"/>
</dbReference>
<protein>
    <submittedName>
        <fullName evidence="2">Aldose-1-epimerase</fullName>
    </submittedName>
</protein>
<feature type="region of interest" description="Disordered" evidence="1">
    <location>
        <begin position="1"/>
        <end position="41"/>
    </location>
</feature>
<comment type="caution">
    <text evidence="2">The sequence shown here is derived from an EMBL/GenBank/DDBJ whole genome shotgun (WGS) entry which is preliminary data.</text>
</comment>
<organism evidence="2 3">
    <name type="scientific">Arthrobacter yangruifuii</name>
    <dbReference type="NCBI Taxonomy" id="2606616"/>
    <lineage>
        <taxon>Bacteria</taxon>
        <taxon>Bacillati</taxon>
        <taxon>Actinomycetota</taxon>
        <taxon>Actinomycetes</taxon>
        <taxon>Micrococcales</taxon>
        <taxon>Micrococcaceae</taxon>
        <taxon>Arthrobacter</taxon>
    </lineage>
</organism>
<dbReference type="PANTHER" id="PTHR10091:SF0">
    <property type="entry name" value="GALACTOSE MUTAROTASE"/>
    <property type="match status" value="1"/>
</dbReference>
<dbReference type="GO" id="GO:0006006">
    <property type="term" value="P:glucose metabolic process"/>
    <property type="evidence" value="ECO:0007669"/>
    <property type="project" value="TreeGrafter"/>
</dbReference>
<dbReference type="Gene3D" id="2.70.98.10">
    <property type="match status" value="1"/>
</dbReference>
<dbReference type="GO" id="GO:0004034">
    <property type="term" value="F:aldose 1-epimerase activity"/>
    <property type="evidence" value="ECO:0007669"/>
    <property type="project" value="TreeGrafter"/>
</dbReference>
<dbReference type="Pfam" id="PF01263">
    <property type="entry name" value="Aldose_epim"/>
    <property type="match status" value="1"/>
</dbReference>
<dbReference type="SUPFAM" id="SSF74650">
    <property type="entry name" value="Galactose mutarotase-like"/>
    <property type="match status" value="1"/>
</dbReference>
<evidence type="ECO:0000256" key="1">
    <source>
        <dbReference type="SAM" id="MobiDB-lite"/>
    </source>
</evidence>
<gene>
    <name evidence="2" type="ORF">GD627_12240</name>
</gene>
<feature type="compositionally biased region" description="Polar residues" evidence="1">
    <location>
        <begin position="1"/>
        <end position="39"/>
    </location>
</feature>
<accession>A0A5N6MF75</accession>
<dbReference type="CDD" id="cd09022">
    <property type="entry name" value="Aldose_epim_Ec_YihR"/>
    <property type="match status" value="1"/>
</dbReference>
<evidence type="ECO:0000313" key="2">
    <source>
        <dbReference type="EMBL" id="KAD3515071.1"/>
    </source>
</evidence>
<dbReference type="InterPro" id="IPR008183">
    <property type="entry name" value="Aldose_1/G6P_1-epimerase"/>
</dbReference>
<dbReference type="AlphaFoldDB" id="A0A5N6MF75"/>